<keyword evidence="1" id="KW-1185">Reference proteome</keyword>
<reference evidence="2" key="1">
    <citation type="submission" date="2022-11" db="UniProtKB">
        <authorList>
            <consortium name="WormBaseParasite"/>
        </authorList>
    </citation>
    <scope>IDENTIFICATION</scope>
</reference>
<dbReference type="Proteomes" id="UP000887565">
    <property type="component" value="Unplaced"/>
</dbReference>
<dbReference type="AlphaFoldDB" id="A0A915IVT7"/>
<organism evidence="1 2">
    <name type="scientific">Romanomermis culicivorax</name>
    <name type="common">Nematode worm</name>
    <dbReference type="NCBI Taxonomy" id="13658"/>
    <lineage>
        <taxon>Eukaryota</taxon>
        <taxon>Metazoa</taxon>
        <taxon>Ecdysozoa</taxon>
        <taxon>Nematoda</taxon>
        <taxon>Enoplea</taxon>
        <taxon>Dorylaimia</taxon>
        <taxon>Mermithida</taxon>
        <taxon>Mermithoidea</taxon>
        <taxon>Mermithidae</taxon>
        <taxon>Romanomermis</taxon>
    </lineage>
</organism>
<proteinExistence type="predicted"/>
<dbReference type="WBParaSite" id="nRc.2.0.1.t18193-RA">
    <property type="protein sequence ID" value="nRc.2.0.1.t18193-RA"/>
    <property type="gene ID" value="nRc.2.0.1.g18193"/>
</dbReference>
<sequence>MLGAVIEDAYRACSGSIREIYLILQSSQQKINAFGRTLAADDVSHDPELYFVKTPDQQIQIDGCYNISSRVVVRIQGIHNAHQHLKHNHFLKDNCCIIQINNNDNLCFARAFTIATMPYNTYSGIWEYFERQDDDYAICMLIKPMRVTKLAVNDPRSRAIDKLVVEMIALDDQPFSMVGTSRFTHLMKLVHIILCDSAANIKKAIKDLKFESGSCTPHKLNLVVNDGNIIEAMGIKKLDNKKWTNKKPIESRKQNCLKFNDNLAAISSSEGSAEEDIDENSVRKLCLNCIWNYPDPDRDPVWHNDNVEQNPDGGLFTKYFKTFIKMKLQTNKEPLRLRVEVQILPPLDFNSSNSTFSLALSILRALQALFLIWAAFSTKRLFKVVEVIWKLQILQTAAEEEVDQCAKFLKQEYGTEMHGKSLREAKRDH</sequence>
<accession>A0A915IVT7</accession>
<protein>
    <submittedName>
        <fullName evidence="2">Uncharacterized protein</fullName>
    </submittedName>
</protein>
<name>A0A915IVT7_ROMCU</name>
<evidence type="ECO:0000313" key="2">
    <source>
        <dbReference type="WBParaSite" id="nRc.2.0.1.t18193-RA"/>
    </source>
</evidence>
<evidence type="ECO:0000313" key="1">
    <source>
        <dbReference type="Proteomes" id="UP000887565"/>
    </source>
</evidence>